<dbReference type="InterPro" id="IPR011766">
    <property type="entry name" value="TPP_enzyme_TPP-bd"/>
</dbReference>
<dbReference type="PANTHER" id="PTHR42818:SF1">
    <property type="entry name" value="SULFOPYRUVATE DECARBOXYLASE"/>
    <property type="match status" value="1"/>
</dbReference>
<gene>
    <name evidence="4" type="ORF">CP980_29010</name>
</gene>
<keyword evidence="5" id="KW-1185">Reference proteome</keyword>
<dbReference type="GO" id="GO:0016831">
    <property type="term" value="F:carboxy-lyase activity"/>
    <property type="evidence" value="ECO:0007669"/>
    <property type="project" value="UniProtKB-KW"/>
</dbReference>
<reference evidence="4 5" key="1">
    <citation type="submission" date="2017-09" db="EMBL/GenBank/DDBJ databases">
        <authorList>
            <person name="Lee N."/>
            <person name="Cho B.-K."/>
        </authorList>
    </citation>
    <scope>NUCLEOTIDE SEQUENCE [LARGE SCALE GENOMIC DNA]</scope>
    <source>
        <strain evidence="4 5">ATCC 27476</strain>
    </source>
</reference>
<evidence type="ECO:0000256" key="1">
    <source>
        <dbReference type="ARBA" id="ARBA00022793"/>
    </source>
</evidence>
<evidence type="ECO:0000313" key="5">
    <source>
        <dbReference type="Proteomes" id="UP000325563"/>
    </source>
</evidence>
<feature type="domain" description="Thiamine pyrophosphate enzyme TPP-binding" evidence="3">
    <location>
        <begin position="48"/>
        <end position="162"/>
    </location>
</feature>
<dbReference type="KEGG" id="svn:CP980_29010"/>
<evidence type="ECO:0000259" key="3">
    <source>
        <dbReference type="Pfam" id="PF02775"/>
    </source>
</evidence>
<evidence type="ECO:0000313" key="4">
    <source>
        <dbReference type="EMBL" id="QEV48584.1"/>
    </source>
</evidence>
<dbReference type="SUPFAM" id="SSF52518">
    <property type="entry name" value="Thiamin diphosphate-binding fold (THDP-binding)"/>
    <property type="match status" value="1"/>
</dbReference>
<accession>A0A5J6JJ44</accession>
<dbReference type="InterPro" id="IPR051818">
    <property type="entry name" value="TPP_dependent_decarboxylase"/>
</dbReference>
<evidence type="ECO:0000256" key="2">
    <source>
        <dbReference type="ARBA" id="ARBA00023239"/>
    </source>
</evidence>
<sequence length="195" mass="20181">MEGVDPMTLTKTAAVTVALAQAPGLPTVFTTGYAARIGAAAGGHNHFYMTGSMGLALSLGTGIAMHSRRTTLVVDGDGSLLMNPVGLVMAGARPDLPLIHLVLDDGAYASTGGQRSPGDSVDLPGWARACGFSRVHTVGSEEALAAVLREELRNPPAPVFVQCRVTSDTTAPPPRVTDDLEGITARFSEFLAPQV</sequence>
<proteinExistence type="predicted"/>
<protein>
    <recommendedName>
        <fullName evidence="3">Thiamine pyrophosphate enzyme TPP-binding domain-containing protein</fullName>
    </recommendedName>
</protein>
<name>A0A5J6JJ44_STRVI</name>
<keyword evidence="1" id="KW-0210">Decarboxylase</keyword>
<dbReference type="GO" id="GO:0000287">
    <property type="term" value="F:magnesium ion binding"/>
    <property type="evidence" value="ECO:0007669"/>
    <property type="project" value="UniProtKB-ARBA"/>
</dbReference>
<dbReference type="EMBL" id="CP023692">
    <property type="protein sequence ID" value="QEV48584.1"/>
    <property type="molecule type" value="Genomic_DNA"/>
</dbReference>
<organism evidence="4 5">
    <name type="scientific">Streptomyces vinaceus</name>
    <dbReference type="NCBI Taxonomy" id="1960"/>
    <lineage>
        <taxon>Bacteria</taxon>
        <taxon>Bacillati</taxon>
        <taxon>Actinomycetota</taxon>
        <taxon>Actinomycetes</taxon>
        <taxon>Kitasatosporales</taxon>
        <taxon>Streptomycetaceae</taxon>
        <taxon>Streptomyces</taxon>
    </lineage>
</organism>
<dbReference type="Proteomes" id="UP000325563">
    <property type="component" value="Chromosome"/>
</dbReference>
<dbReference type="AlphaFoldDB" id="A0A5J6JJ44"/>
<keyword evidence="2" id="KW-0456">Lyase</keyword>
<dbReference type="PANTHER" id="PTHR42818">
    <property type="entry name" value="SULFOPYRUVATE DECARBOXYLASE SUBUNIT ALPHA"/>
    <property type="match status" value="1"/>
</dbReference>
<dbReference type="GO" id="GO:0030976">
    <property type="term" value="F:thiamine pyrophosphate binding"/>
    <property type="evidence" value="ECO:0007669"/>
    <property type="project" value="InterPro"/>
</dbReference>
<dbReference type="Gene3D" id="3.40.50.970">
    <property type="match status" value="1"/>
</dbReference>
<dbReference type="Pfam" id="PF02775">
    <property type="entry name" value="TPP_enzyme_C"/>
    <property type="match status" value="1"/>
</dbReference>
<dbReference type="InterPro" id="IPR029061">
    <property type="entry name" value="THDP-binding"/>
</dbReference>